<dbReference type="Pfam" id="PF01636">
    <property type="entry name" value="APH"/>
    <property type="match status" value="1"/>
</dbReference>
<keyword evidence="3" id="KW-1185">Reference proteome</keyword>
<protein>
    <recommendedName>
        <fullName evidence="1">Aminoglycoside phosphotransferase domain-containing protein</fullName>
    </recommendedName>
</protein>
<dbReference type="PROSITE" id="PS00109">
    <property type="entry name" value="PROTEIN_KINASE_TYR"/>
    <property type="match status" value="1"/>
</dbReference>
<proteinExistence type="predicted"/>
<dbReference type="Gene3D" id="3.90.1200.10">
    <property type="match status" value="1"/>
</dbReference>
<comment type="caution">
    <text evidence="2">The sequence shown here is derived from an EMBL/GenBank/DDBJ whole genome shotgun (WGS) entry which is preliminary data.</text>
</comment>
<organism evidence="2 3">
    <name type="scientific">Actinophytocola xinjiangensis</name>
    <dbReference type="NCBI Taxonomy" id="485602"/>
    <lineage>
        <taxon>Bacteria</taxon>
        <taxon>Bacillati</taxon>
        <taxon>Actinomycetota</taxon>
        <taxon>Actinomycetes</taxon>
        <taxon>Pseudonocardiales</taxon>
        <taxon>Pseudonocardiaceae</taxon>
    </lineage>
</organism>
<sequence>MIQGEGGNRLHWDQLPAHVRTAISDAAGGEVVEARTQPGGFSPGLAARLTLANGERVFAKAATATHNADTVALHRREARTAATLPASTPAPRLLWSATLPDAWTALLFTDVDGSHPALPWQEREWTRVHQAVVTLGHVPAPPSLPPLSPCAGWQFLLDSPELVRHLPPWPRENLTRLATLEQRWEDATQGHHLVHGDLRADNILITADRVVFVDWPHAGTGQPWLDLLFMLPCLALQGGPEPADVWRTSPLAATADPDAVTVALAGLAGMFSYYGLLPDPPGIPTVREFQRRQATVATTWLRSRLTTTP</sequence>
<reference evidence="2 3" key="1">
    <citation type="submission" date="2016-12" db="EMBL/GenBank/DDBJ databases">
        <title>The draft genome sequence of Actinophytocola xinjiangensis.</title>
        <authorList>
            <person name="Wang W."/>
            <person name="Yuan L."/>
        </authorList>
    </citation>
    <scope>NUCLEOTIDE SEQUENCE [LARGE SCALE GENOMIC DNA]</scope>
    <source>
        <strain evidence="2 3">CGMCC 4.4663</strain>
    </source>
</reference>
<evidence type="ECO:0000313" key="2">
    <source>
        <dbReference type="EMBL" id="OLF11044.1"/>
    </source>
</evidence>
<dbReference type="GO" id="GO:0004672">
    <property type="term" value="F:protein kinase activity"/>
    <property type="evidence" value="ECO:0007669"/>
    <property type="project" value="InterPro"/>
</dbReference>
<evidence type="ECO:0000313" key="3">
    <source>
        <dbReference type="Proteomes" id="UP000185696"/>
    </source>
</evidence>
<dbReference type="InterPro" id="IPR002575">
    <property type="entry name" value="Aminoglycoside_PTrfase"/>
</dbReference>
<dbReference type="InterPro" id="IPR011009">
    <property type="entry name" value="Kinase-like_dom_sf"/>
</dbReference>
<gene>
    <name evidence="2" type="ORF">BLA60_13630</name>
</gene>
<dbReference type="RefSeq" id="WP_075133206.1">
    <property type="nucleotide sequence ID" value="NZ_MSIF01000005.1"/>
</dbReference>
<feature type="domain" description="Aminoglycoside phosphotransferase" evidence="1">
    <location>
        <begin position="48"/>
        <end position="243"/>
    </location>
</feature>
<dbReference type="EMBL" id="MSIF01000005">
    <property type="protein sequence ID" value="OLF11044.1"/>
    <property type="molecule type" value="Genomic_DNA"/>
</dbReference>
<dbReference type="InterPro" id="IPR008266">
    <property type="entry name" value="Tyr_kinase_AS"/>
</dbReference>
<dbReference type="OrthoDB" id="2570531at2"/>
<dbReference type="AlphaFoldDB" id="A0A7Z1AZR4"/>
<name>A0A7Z1AZR4_9PSEU</name>
<evidence type="ECO:0000259" key="1">
    <source>
        <dbReference type="Pfam" id="PF01636"/>
    </source>
</evidence>
<accession>A0A7Z1AZR4</accession>
<dbReference type="SUPFAM" id="SSF56112">
    <property type="entry name" value="Protein kinase-like (PK-like)"/>
    <property type="match status" value="1"/>
</dbReference>
<dbReference type="Proteomes" id="UP000185696">
    <property type="component" value="Unassembled WGS sequence"/>
</dbReference>